<dbReference type="Proteomes" id="UP001515480">
    <property type="component" value="Unassembled WGS sequence"/>
</dbReference>
<proteinExistence type="inferred from homology"/>
<protein>
    <recommendedName>
        <fullName evidence="2">Protein DPCD</fullName>
    </recommendedName>
</protein>
<reference evidence="3 4" key="1">
    <citation type="journal article" date="2024" name="Science">
        <title>Giant polyketide synthase enzymes in the biosynthesis of giant marine polyether toxins.</title>
        <authorList>
            <person name="Fallon T.R."/>
            <person name="Shende V.V."/>
            <person name="Wierzbicki I.H."/>
            <person name="Pendleton A.L."/>
            <person name="Watervoot N.F."/>
            <person name="Auber R.P."/>
            <person name="Gonzalez D.J."/>
            <person name="Wisecaver J.H."/>
            <person name="Moore B.S."/>
        </authorList>
    </citation>
    <scope>NUCLEOTIDE SEQUENCE [LARGE SCALE GENOMIC DNA]</scope>
    <source>
        <strain evidence="3 4">12B1</strain>
    </source>
</reference>
<organism evidence="3 4">
    <name type="scientific">Prymnesium parvum</name>
    <name type="common">Toxic golden alga</name>
    <dbReference type="NCBI Taxonomy" id="97485"/>
    <lineage>
        <taxon>Eukaryota</taxon>
        <taxon>Haptista</taxon>
        <taxon>Haptophyta</taxon>
        <taxon>Prymnesiophyceae</taxon>
        <taxon>Prymnesiales</taxon>
        <taxon>Prymnesiaceae</taxon>
        <taxon>Prymnesium</taxon>
    </lineage>
</organism>
<dbReference type="EMBL" id="JBGBPQ010000014">
    <property type="protein sequence ID" value="KAL1511496.1"/>
    <property type="molecule type" value="Genomic_DNA"/>
</dbReference>
<evidence type="ECO:0000256" key="1">
    <source>
        <dbReference type="ARBA" id="ARBA00010597"/>
    </source>
</evidence>
<dbReference type="PRINTS" id="PR02065">
    <property type="entry name" value="PROTEINDPCD"/>
</dbReference>
<comment type="caution">
    <text evidence="3">The sequence shown here is derived from an EMBL/GenBank/DDBJ whole genome shotgun (WGS) entry which is preliminary data.</text>
</comment>
<dbReference type="Pfam" id="PF14913">
    <property type="entry name" value="DPCD"/>
    <property type="match status" value="1"/>
</dbReference>
<dbReference type="PANTHER" id="PTHR31921">
    <property type="entry name" value="PROTEIN DPCD"/>
    <property type="match status" value="1"/>
</dbReference>
<dbReference type="AlphaFoldDB" id="A0AB34J3K3"/>
<dbReference type="PANTHER" id="PTHR31921:SF1">
    <property type="entry name" value="PROTEIN DPCD"/>
    <property type="match status" value="1"/>
</dbReference>
<sequence length="200" mass="22922">MAGAMPEGTKVSKMTSGTRRKVHYTLPDDSELVEEFDLQTDELLVRKRRAKTVLGKDGEWVFEVGEPPARVTIEGDLLRPSSSNPILVRKDRPHAFEWRVRNLPYPKANYSVSVDPNEQQLVIRTANKKYFKRITIEDMQRAHLSLEESALSWSHENNTLIVCYKKPEQILKMEKEAKAMRLNATEAVAEDTTPPDCKQQ</sequence>
<dbReference type="InterPro" id="IPR026224">
    <property type="entry name" value="DPCD"/>
</dbReference>
<name>A0AB34J3K3_PRYPA</name>
<accession>A0AB34J3K3</accession>
<gene>
    <name evidence="3" type="ORF">AB1Y20_006294</name>
</gene>
<evidence type="ECO:0000313" key="4">
    <source>
        <dbReference type="Proteomes" id="UP001515480"/>
    </source>
</evidence>
<keyword evidence="4" id="KW-1185">Reference proteome</keyword>
<evidence type="ECO:0000313" key="3">
    <source>
        <dbReference type="EMBL" id="KAL1511496.1"/>
    </source>
</evidence>
<evidence type="ECO:0000256" key="2">
    <source>
        <dbReference type="ARBA" id="ARBA00020330"/>
    </source>
</evidence>
<comment type="similarity">
    <text evidence="1">Belongs to the DPCD family.</text>
</comment>